<dbReference type="EMBL" id="BJWG01000008">
    <property type="protein sequence ID" value="GEL95392.1"/>
    <property type="molecule type" value="Genomic_DNA"/>
</dbReference>
<dbReference type="AlphaFoldDB" id="A0A511JBN3"/>
<organism evidence="1 2">
    <name type="scientific">Cellulomonas composti</name>
    <dbReference type="NCBI Taxonomy" id="266130"/>
    <lineage>
        <taxon>Bacteria</taxon>
        <taxon>Bacillati</taxon>
        <taxon>Actinomycetota</taxon>
        <taxon>Actinomycetes</taxon>
        <taxon>Micrococcales</taxon>
        <taxon>Cellulomonadaceae</taxon>
        <taxon>Cellulomonas</taxon>
    </lineage>
</organism>
<name>A0A511JBN3_9CELL</name>
<comment type="caution">
    <text evidence="1">The sequence shown here is derived from an EMBL/GenBank/DDBJ whole genome shotgun (WGS) entry which is preliminary data.</text>
</comment>
<gene>
    <name evidence="1" type="ORF">CCO02nite_20500</name>
</gene>
<sequence>MSATKARHHGIACDCPHRCYECAPVDDKYAHYRGGALVESPWDLTGAGDLDEAASGLYVRVSHVVEHHRTLAFIDRLDRLRLAVDIAREVAS</sequence>
<dbReference type="Proteomes" id="UP000321720">
    <property type="component" value="Unassembled WGS sequence"/>
</dbReference>
<keyword evidence="2" id="KW-1185">Reference proteome</keyword>
<evidence type="ECO:0000313" key="1">
    <source>
        <dbReference type="EMBL" id="GEL95392.1"/>
    </source>
</evidence>
<dbReference type="RefSeq" id="WP_146843029.1">
    <property type="nucleotide sequence ID" value="NZ_BJWG01000008.1"/>
</dbReference>
<protein>
    <submittedName>
        <fullName evidence="1">Uncharacterized protein</fullName>
    </submittedName>
</protein>
<accession>A0A511JBN3</accession>
<proteinExistence type="predicted"/>
<reference evidence="1 2" key="1">
    <citation type="submission" date="2019-07" db="EMBL/GenBank/DDBJ databases">
        <title>Whole genome shotgun sequence of Cellulomonas composti NBRC 100758.</title>
        <authorList>
            <person name="Hosoyama A."/>
            <person name="Uohara A."/>
            <person name="Ohji S."/>
            <person name="Ichikawa N."/>
        </authorList>
    </citation>
    <scope>NUCLEOTIDE SEQUENCE [LARGE SCALE GENOMIC DNA]</scope>
    <source>
        <strain evidence="1 2">NBRC 100758</strain>
    </source>
</reference>
<evidence type="ECO:0000313" key="2">
    <source>
        <dbReference type="Proteomes" id="UP000321720"/>
    </source>
</evidence>